<dbReference type="PANTHER" id="PTHR21072">
    <property type="entry name" value="GPI TRANSAMIDASE COMPONENT PIG-S"/>
    <property type="match status" value="1"/>
</dbReference>
<evidence type="ECO:0000313" key="12">
    <source>
        <dbReference type="Proteomes" id="UP000629468"/>
    </source>
</evidence>
<gene>
    <name evidence="11" type="ORF">Agabi119p4_8051</name>
</gene>
<proteinExistence type="inferred from homology"/>
<dbReference type="PANTHER" id="PTHR21072:SF13">
    <property type="entry name" value="GPI TRANSAMIDASE COMPONENT PIG-S"/>
    <property type="match status" value="1"/>
</dbReference>
<keyword evidence="4" id="KW-0337">GPI-anchor biosynthesis</keyword>
<keyword evidence="5 10" id="KW-0812">Transmembrane</keyword>
<name>A0A8H7EYM8_AGABI</name>
<dbReference type="EMBL" id="JABXXO010000011">
    <property type="protein sequence ID" value="KAF7763514.1"/>
    <property type="molecule type" value="Genomic_DNA"/>
</dbReference>
<dbReference type="Pfam" id="PF10510">
    <property type="entry name" value="PIG-S"/>
    <property type="match status" value="2"/>
</dbReference>
<comment type="caution">
    <text evidence="11">The sequence shown here is derived from an EMBL/GenBank/DDBJ whole genome shotgun (WGS) entry which is preliminary data.</text>
</comment>
<comment type="subcellular location">
    <subcellularLocation>
        <location evidence="1">Endoplasmic reticulum membrane</location>
        <topology evidence="1">Multi-pass membrane protein</topology>
    </subcellularLocation>
</comment>
<dbReference type="GO" id="GO:0006506">
    <property type="term" value="P:GPI anchor biosynthetic process"/>
    <property type="evidence" value="ECO:0007669"/>
    <property type="project" value="UniProtKB-UniPathway"/>
</dbReference>
<dbReference type="Proteomes" id="UP000629468">
    <property type="component" value="Unassembled WGS sequence"/>
</dbReference>
<comment type="similarity">
    <text evidence="3">Belongs to the PIGS family.</text>
</comment>
<evidence type="ECO:0000256" key="3">
    <source>
        <dbReference type="ARBA" id="ARBA00005316"/>
    </source>
</evidence>
<keyword evidence="9" id="KW-0325">Glycoprotein</keyword>
<organism evidence="11 12">
    <name type="scientific">Agaricus bisporus var. burnettii</name>
    <dbReference type="NCBI Taxonomy" id="192524"/>
    <lineage>
        <taxon>Eukaryota</taxon>
        <taxon>Fungi</taxon>
        <taxon>Dikarya</taxon>
        <taxon>Basidiomycota</taxon>
        <taxon>Agaricomycotina</taxon>
        <taxon>Agaricomycetes</taxon>
        <taxon>Agaricomycetidae</taxon>
        <taxon>Agaricales</taxon>
        <taxon>Agaricineae</taxon>
        <taxon>Agaricaceae</taxon>
        <taxon>Agaricus</taxon>
    </lineage>
</organism>
<sequence length="493" mass="55333">MSSSLKEPSALFYQSKAVKRGIIFSYWTLILLAVPLWWHTTSIQRLSLPESRINSRAQEHLELPVSLCVADVEIKSSLQSFLDAKARDDSGHWWGVKSRVYSRNDCPTTSSYLVRDSQTTIVRRNEIHLPLSNFPDAFETLANLINPPLKTNHNNRVVQYSRQYRLAFTLLNEDASAGSSVSNWDVRAGLVSRIQPILHKLEPLHNFTIESQVQFNGRLAFQPQENSDGSYGVTPEDLTVFINSAEWSLSSSVSNDPVLHFVLFIPSALRRPLHILSPDGQISRSRSFLLPQWGGIVIYNPPTDDTGKNTNLPSETNEQIFKEFSKELLSLLGVPMLPNGVKRHISEAANLSDWQIDALMRRRTAENVKNTQETLTSIVKLVNQIDNMPVKEDVRDDVQGALEALEQSHSARSLGEAFRYSAQATTLSSRAFFNPGMLALLYFPAEHKYAVYTPLFASAVIPLLIAALKEIVAWKKERRASVKDSSSTTDSNP</sequence>
<feature type="transmembrane region" description="Helical" evidence="10">
    <location>
        <begin position="449"/>
        <end position="468"/>
    </location>
</feature>
<keyword evidence="7 10" id="KW-1133">Transmembrane helix</keyword>
<protein>
    <recommendedName>
        <fullName evidence="13">GPI transamidase component PIG-S</fullName>
    </recommendedName>
</protein>
<evidence type="ECO:0000256" key="6">
    <source>
        <dbReference type="ARBA" id="ARBA00022824"/>
    </source>
</evidence>
<evidence type="ECO:0000256" key="1">
    <source>
        <dbReference type="ARBA" id="ARBA00004477"/>
    </source>
</evidence>
<feature type="transmembrane region" description="Helical" evidence="10">
    <location>
        <begin position="21"/>
        <end position="38"/>
    </location>
</feature>
<dbReference type="OMA" id="AEHKYAV"/>
<evidence type="ECO:0000256" key="4">
    <source>
        <dbReference type="ARBA" id="ARBA00022502"/>
    </source>
</evidence>
<dbReference type="GO" id="GO:0042765">
    <property type="term" value="C:GPI-anchor transamidase complex"/>
    <property type="evidence" value="ECO:0007669"/>
    <property type="project" value="InterPro"/>
</dbReference>
<evidence type="ECO:0000256" key="8">
    <source>
        <dbReference type="ARBA" id="ARBA00023136"/>
    </source>
</evidence>
<evidence type="ECO:0000313" key="11">
    <source>
        <dbReference type="EMBL" id="KAF7763514.1"/>
    </source>
</evidence>
<dbReference type="GO" id="GO:0016255">
    <property type="term" value="P:attachment of GPI anchor to protein"/>
    <property type="evidence" value="ECO:0007669"/>
    <property type="project" value="InterPro"/>
</dbReference>
<evidence type="ECO:0000256" key="7">
    <source>
        <dbReference type="ARBA" id="ARBA00022989"/>
    </source>
</evidence>
<evidence type="ECO:0000256" key="2">
    <source>
        <dbReference type="ARBA" id="ARBA00004687"/>
    </source>
</evidence>
<keyword evidence="6" id="KW-0256">Endoplasmic reticulum</keyword>
<comment type="pathway">
    <text evidence="2">Glycolipid biosynthesis; glycosylphosphatidylinositol-anchor biosynthesis.</text>
</comment>
<dbReference type="AlphaFoldDB" id="A0A8H7EYM8"/>
<evidence type="ECO:0000256" key="10">
    <source>
        <dbReference type="SAM" id="Phobius"/>
    </source>
</evidence>
<evidence type="ECO:0000256" key="5">
    <source>
        <dbReference type="ARBA" id="ARBA00022692"/>
    </source>
</evidence>
<reference evidence="11 12" key="1">
    <citation type="journal article" name="Sci. Rep.">
        <title>Telomere-to-telomere assembled and centromere annotated genomes of the two main subspecies of the button mushroom Agaricus bisporus reveal especially polymorphic chromosome ends.</title>
        <authorList>
            <person name="Sonnenberg A.S.M."/>
            <person name="Sedaghat-Telgerd N."/>
            <person name="Lavrijssen B."/>
            <person name="Ohm R.A."/>
            <person name="Hendrickx P.M."/>
            <person name="Scholtmeijer K."/>
            <person name="Baars J.J.P."/>
            <person name="van Peer A."/>
        </authorList>
    </citation>
    <scope>NUCLEOTIDE SEQUENCE [LARGE SCALE GENOMIC DNA]</scope>
    <source>
        <strain evidence="11 12">H119_p4</strain>
    </source>
</reference>
<evidence type="ECO:0000256" key="9">
    <source>
        <dbReference type="ARBA" id="ARBA00023180"/>
    </source>
</evidence>
<dbReference type="UniPathway" id="UPA00196"/>
<evidence type="ECO:0008006" key="13">
    <source>
        <dbReference type="Google" id="ProtNLM"/>
    </source>
</evidence>
<dbReference type="InterPro" id="IPR019540">
    <property type="entry name" value="PtdIno-glycan_biosynth_class_S"/>
</dbReference>
<accession>A0A8H7EYM8</accession>
<keyword evidence="8 10" id="KW-0472">Membrane</keyword>